<organism evidence="2 3">
    <name type="scientific">Flavobacterium album</name>
    <dbReference type="NCBI Taxonomy" id="2175091"/>
    <lineage>
        <taxon>Bacteria</taxon>
        <taxon>Pseudomonadati</taxon>
        <taxon>Bacteroidota</taxon>
        <taxon>Flavobacteriia</taxon>
        <taxon>Flavobacteriales</taxon>
        <taxon>Flavobacteriaceae</taxon>
        <taxon>Flavobacterium</taxon>
    </lineage>
</organism>
<protein>
    <submittedName>
        <fullName evidence="2">Uncharacterized protein</fullName>
    </submittedName>
</protein>
<keyword evidence="1" id="KW-1133">Transmembrane helix</keyword>
<dbReference type="EMBL" id="CP029186">
    <property type="protein sequence ID" value="AWH86227.1"/>
    <property type="molecule type" value="Genomic_DNA"/>
</dbReference>
<accession>A0A2S1R0M4</accession>
<dbReference type="RefSeq" id="WP_108778950.1">
    <property type="nucleotide sequence ID" value="NZ_CP029186.1"/>
</dbReference>
<dbReference type="KEGG" id="falb:HYN59_14405"/>
<dbReference type="AlphaFoldDB" id="A0A2S1R0M4"/>
<evidence type="ECO:0000313" key="2">
    <source>
        <dbReference type="EMBL" id="AWH86227.1"/>
    </source>
</evidence>
<proteinExistence type="predicted"/>
<feature type="transmembrane region" description="Helical" evidence="1">
    <location>
        <begin position="66"/>
        <end position="89"/>
    </location>
</feature>
<keyword evidence="3" id="KW-1185">Reference proteome</keyword>
<feature type="transmembrane region" description="Helical" evidence="1">
    <location>
        <begin position="32"/>
        <end position="54"/>
    </location>
</feature>
<feature type="transmembrane region" description="Helical" evidence="1">
    <location>
        <begin position="6"/>
        <end position="25"/>
    </location>
</feature>
<keyword evidence="1" id="KW-0812">Transmembrane</keyword>
<sequence>MRLFFRIFVLVLMAETFLGLLSLLLETKSADYAFLNEIGSVIMFFLSLPFNLVAPGYPYYTPESESGLIVALLVALTLIIHTSVIYLLYKAVTRPEFK</sequence>
<keyword evidence="1" id="KW-0472">Membrane</keyword>
<evidence type="ECO:0000313" key="3">
    <source>
        <dbReference type="Proteomes" id="UP000244929"/>
    </source>
</evidence>
<evidence type="ECO:0000256" key="1">
    <source>
        <dbReference type="SAM" id="Phobius"/>
    </source>
</evidence>
<reference evidence="2 3" key="1">
    <citation type="submission" date="2018-04" db="EMBL/GenBank/DDBJ databases">
        <title>Genome sequencing of Flavobacterium sp. HYN0059.</title>
        <authorList>
            <person name="Yi H."/>
            <person name="Baek C."/>
        </authorList>
    </citation>
    <scope>NUCLEOTIDE SEQUENCE [LARGE SCALE GENOMIC DNA]</scope>
    <source>
        <strain evidence="2 3">HYN0059</strain>
    </source>
</reference>
<dbReference type="Proteomes" id="UP000244929">
    <property type="component" value="Chromosome"/>
</dbReference>
<gene>
    <name evidence="2" type="ORF">HYN59_14405</name>
</gene>
<name>A0A2S1R0M4_9FLAO</name>